<dbReference type="Proteomes" id="UP000175691">
    <property type="component" value="Unassembled WGS sequence"/>
</dbReference>
<comment type="catalytic activity">
    <reaction evidence="2">
        <text>2 GTP = 3',3'-c-di-GMP + 2 diphosphate</text>
        <dbReference type="Rhea" id="RHEA:24898"/>
        <dbReference type="ChEBI" id="CHEBI:33019"/>
        <dbReference type="ChEBI" id="CHEBI:37565"/>
        <dbReference type="ChEBI" id="CHEBI:58805"/>
        <dbReference type="EC" id="2.7.7.65"/>
    </reaction>
</comment>
<dbReference type="GO" id="GO:1902201">
    <property type="term" value="P:negative regulation of bacterial-type flagellum-dependent cell motility"/>
    <property type="evidence" value="ECO:0007669"/>
    <property type="project" value="TreeGrafter"/>
</dbReference>
<dbReference type="GO" id="GO:0052621">
    <property type="term" value="F:diguanylate cyclase activity"/>
    <property type="evidence" value="ECO:0007669"/>
    <property type="project" value="UniProtKB-EC"/>
</dbReference>
<dbReference type="InterPro" id="IPR000160">
    <property type="entry name" value="GGDEF_dom"/>
</dbReference>
<evidence type="ECO:0000313" key="4">
    <source>
        <dbReference type="EMBL" id="OFC70889.1"/>
    </source>
</evidence>
<dbReference type="CDD" id="cd01949">
    <property type="entry name" value="GGDEF"/>
    <property type="match status" value="1"/>
</dbReference>
<dbReference type="Pfam" id="PF00990">
    <property type="entry name" value="GGDEF"/>
    <property type="match status" value="1"/>
</dbReference>
<accession>A0A1E7ZBK2</accession>
<comment type="caution">
    <text evidence="4">The sequence shown here is derived from an EMBL/GenBank/DDBJ whole genome shotgun (WGS) entry which is preliminary data.</text>
</comment>
<organism evidence="4 5">
    <name type="scientific">Alteromonas confluentis</name>
    <dbReference type="NCBI Taxonomy" id="1656094"/>
    <lineage>
        <taxon>Bacteria</taxon>
        <taxon>Pseudomonadati</taxon>
        <taxon>Pseudomonadota</taxon>
        <taxon>Gammaproteobacteria</taxon>
        <taxon>Alteromonadales</taxon>
        <taxon>Alteromonadaceae</taxon>
        <taxon>Alteromonas/Salinimonas group</taxon>
        <taxon>Alteromonas</taxon>
    </lineage>
</organism>
<evidence type="ECO:0000259" key="3">
    <source>
        <dbReference type="PROSITE" id="PS50887"/>
    </source>
</evidence>
<dbReference type="EC" id="2.7.7.65" evidence="1"/>
<protein>
    <recommendedName>
        <fullName evidence="1">diguanylate cyclase</fullName>
        <ecNumber evidence="1">2.7.7.65</ecNumber>
    </recommendedName>
</protein>
<dbReference type="AlphaFoldDB" id="A0A1E7ZBK2"/>
<dbReference type="NCBIfam" id="TIGR00254">
    <property type="entry name" value="GGDEF"/>
    <property type="match status" value="1"/>
</dbReference>
<name>A0A1E7ZBK2_9ALTE</name>
<dbReference type="PANTHER" id="PTHR45138">
    <property type="entry name" value="REGULATORY COMPONENTS OF SENSORY TRANSDUCTION SYSTEM"/>
    <property type="match status" value="1"/>
</dbReference>
<dbReference type="GO" id="GO:0005886">
    <property type="term" value="C:plasma membrane"/>
    <property type="evidence" value="ECO:0007669"/>
    <property type="project" value="TreeGrafter"/>
</dbReference>
<dbReference type="STRING" id="1656094.BFC18_10595"/>
<gene>
    <name evidence="4" type="ORF">BFC18_10595</name>
</gene>
<proteinExistence type="predicted"/>
<sequence>MKIIAVTIKNTVRRSDVICRSGGEEFAAILPATDQPGIHRVAEKIRAAVCELDLTDIIDDYPLSVTIGVSDLGDHDMTNAMKRADKALYQAKEKGRNRVDSLFSQNDTVDNALLI</sequence>
<dbReference type="PROSITE" id="PS50887">
    <property type="entry name" value="GGDEF"/>
    <property type="match status" value="1"/>
</dbReference>
<dbReference type="SMART" id="SM00267">
    <property type="entry name" value="GGDEF"/>
    <property type="match status" value="1"/>
</dbReference>
<dbReference type="GO" id="GO:0043709">
    <property type="term" value="P:cell adhesion involved in single-species biofilm formation"/>
    <property type="evidence" value="ECO:0007669"/>
    <property type="project" value="TreeGrafter"/>
</dbReference>
<dbReference type="InterPro" id="IPR043128">
    <property type="entry name" value="Rev_trsase/Diguanyl_cyclase"/>
</dbReference>
<dbReference type="InterPro" id="IPR029787">
    <property type="entry name" value="Nucleotide_cyclase"/>
</dbReference>
<dbReference type="PANTHER" id="PTHR45138:SF9">
    <property type="entry name" value="DIGUANYLATE CYCLASE DGCM-RELATED"/>
    <property type="match status" value="1"/>
</dbReference>
<keyword evidence="5" id="KW-1185">Reference proteome</keyword>
<feature type="domain" description="GGDEF" evidence="3">
    <location>
        <begin position="1"/>
        <end position="104"/>
    </location>
</feature>
<evidence type="ECO:0000313" key="5">
    <source>
        <dbReference type="Proteomes" id="UP000175691"/>
    </source>
</evidence>
<dbReference type="EMBL" id="MDHN01000021">
    <property type="protein sequence ID" value="OFC70889.1"/>
    <property type="molecule type" value="Genomic_DNA"/>
</dbReference>
<dbReference type="Gene3D" id="3.30.70.270">
    <property type="match status" value="1"/>
</dbReference>
<reference evidence="4 5" key="1">
    <citation type="submission" date="2016-08" db="EMBL/GenBank/DDBJ databases">
        <authorList>
            <person name="Seilhamer J.J."/>
        </authorList>
    </citation>
    <scope>NUCLEOTIDE SEQUENCE [LARGE SCALE GENOMIC DNA]</scope>
    <source>
        <strain evidence="4 5">KCTC 42603</strain>
    </source>
</reference>
<evidence type="ECO:0000256" key="1">
    <source>
        <dbReference type="ARBA" id="ARBA00012528"/>
    </source>
</evidence>
<evidence type="ECO:0000256" key="2">
    <source>
        <dbReference type="ARBA" id="ARBA00034247"/>
    </source>
</evidence>
<dbReference type="InterPro" id="IPR050469">
    <property type="entry name" value="Diguanylate_Cyclase"/>
</dbReference>
<dbReference type="SUPFAM" id="SSF55073">
    <property type="entry name" value="Nucleotide cyclase"/>
    <property type="match status" value="1"/>
</dbReference>